<evidence type="ECO:0000256" key="17">
    <source>
        <dbReference type="ARBA" id="ARBA00068150"/>
    </source>
</evidence>
<accession>A0A1E5Q830</accession>
<dbReference type="SUPFAM" id="SSF55874">
    <property type="entry name" value="ATPase domain of HSP90 chaperone/DNA topoisomerase II/histidine kinase"/>
    <property type="match status" value="1"/>
</dbReference>
<evidence type="ECO:0000313" key="27">
    <source>
        <dbReference type="Proteomes" id="UP000095347"/>
    </source>
</evidence>
<comment type="subunit">
    <text evidence="16">At low DSF concentrations, interacts with RpfF.</text>
</comment>
<evidence type="ECO:0000259" key="23">
    <source>
        <dbReference type="PROSITE" id="PS50112"/>
    </source>
</evidence>
<dbReference type="CDD" id="cd00082">
    <property type="entry name" value="HisKA"/>
    <property type="match status" value="1"/>
</dbReference>
<comment type="caution">
    <text evidence="26">The sequence shown here is derived from an EMBL/GenBank/DDBJ whole genome shotgun (WGS) entry which is preliminary data.</text>
</comment>
<feature type="domain" description="PAS" evidence="23">
    <location>
        <begin position="224"/>
        <end position="262"/>
    </location>
</feature>
<feature type="domain" description="PAS" evidence="23">
    <location>
        <begin position="379"/>
        <end position="424"/>
    </location>
</feature>
<comment type="catalytic activity">
    <reaction evidence="1">
        <text>ATP + protein L-histidine = ADP + protein N-phospho-L-histidine.</text>
        <dbReference type="EC" id="2.7.13.3"/>
    </reaction>
</comment>
<feature type="domain" description="Response regulatory" evidence="22">
    <location>
        <begin position="737"/>
        <end position="860"/>
    </location>
</feature>
<dbReference type="GO" id="GO:0005886">
    <property type="term" value="C:plasma membrane"/>
    <property type="evidence" value="ECO:0007669"/>
    <property type="project" value="UniProtKB-SubCell"/>
</dbReference>
<dbReference type="Gene3D" id="3.30.450.20">
    <property type="entry name" value="PAS domain"/>
    <property type="match status" value="2"/>
</dbReference>
<dbReference type="Proteomes" id="UP000095347">
    <property type="component" value="Unassembled WGS sequence"/>
</dbReference>
<protein>
    <recommendedName>
        <fullName evidence="17">Sensory/regulatory protein RpfC</fullName>
        <ecNumber evidence="3">2.7.13.3</ecNumber>
    </recommendedName>
</protein>
<keyword evidence="7" id="KW-0808">Transferase</keyword>
<feature type="domain" description="Response regulatory" evidence="22">
    <location>
        <begin position="887"/>
        <end position="1005"/>
    </location>
</feature>
<evidence type="ECO:0000256" key="1">
    <source>
        <dbReference type="ARBA" id="ARBA00000085"/>
    </source>
</evidence>
<dbReference type="InterPro" id="IPR005467">
    <property type="entry name" value="His_kinase_dom"/>
</dbReference>
<dbReference type="Pfam" id="PF01627">
    <property type="entry name" value="Hpt"/>
    <property type="match status" value="1"/>
</dbReference>
<dbReference type="PROSITE" id="PS50109">
    <property type="entry name" value="HIS_KIN"/>
    <property type="match status" value="1"/>
</dbReference>
<dbReference type="CDD" id="cd17546">
    <property type="entry name" value="REC_hyHK_CKI1_RcsC-like"/>
    <property type="match status" value="2"/>
</dbReference>
<dbReference type="AlphaFoldDB" id="A0A1E5Q830"/>
<evidence type="ECO:0000256" key="15">
    <source>
        <dbReference type="ARBA" id="ARBA00023136"/>
    </source>
</evidence>
<dbReference type="PANTHER" id="PTHR45339">
    <property type="entry name" value="HYBRID SIGNAL TRANSDUCTION HISTIDINE KINASE J"/>
    <property type="match status" value="1"/>
</dbReference>
<evidence type="ECO:0000256" key="18">
    <source>
        <dbReference type="PROSITE-ProRule" id="PRU00110"/>
    </source>
</evidence>
<evidence type="ECO:0000256" key="6">
    <source>
        <dbReference type="ARBA" id="ARBA00022553"/>
    </source>
</evidence>
<feature type="modified residue" description="Phosphohistidine" evidence="18">
    <location>
        <position position="1090"/>
    </location>
</feature>
<dbReference type="SMART" id="SM00448">
    <property type="entry name" value="REC"/>
    <property type="match status" value="2"/>
</dbReference>
<reference evidence="27" key="1">
    <citation type="submission" date="2016-07" db="EMBL/GenBank/DDBJ databases">
        <authorList>
            <person name="Florea S."/>
            <person name="Webb J.S."/>
            <person name="Jaromczyk J."/>
            <person name="Schardl C.L."/>
        </authorList>
    </citation>
    <scope>NUCLEOTIDE SEQUENCE [LARGE SCALE GENOMIC DNA]</scope>
    <source>
        <strain evidence="27">MV-1</strain>
    </source>
</reference>
<dbReference type="EMBL" id="MCGG01000021">
    <property type="protein sequence ID" value="OEJ67495.1"/>
    <property type="molecule type" value="Genomic_DNA"/>
</dbReference>
<keyword evidence="14" id="KW-0902">Two-component regulatory system</keyword>
<keyword evidence="11" id="KW-0418">Kinase</keyword>
<feature type="domain" description="HPt" evidence="25">
    <location>
        <begin position="1051"/>
        <end position="1145"/>
    </location>
</feature>
<sequence>MMWQKLGFRGKAATVLLAGLILSIALIWYGVRAVNLVVEAKHVWSDYNRTATATSQQMNRIHKYLGYGGFIHHFKNYVLRADAQYLDRLNADKIEILAAIQKYQTLNISDEERQALLYLRQVVDEYVRNSERARLAFSEGVRPTSVDKLVRVDDTPAVKALAELSRAALVRSEQRELETDQWLTSTVAFLSWGLFIVPLVLLSAAIMVRFLWLSLRANEVAERAQEELEALLQTAPDAMLTINEDGLIVRANQQAENLFGYSIAHLKTMCVEDLIPQTQRLGHVSARQSYFSAPSARKMDGGAALMGLTKDGRLVPLEISLSSLKQGQGVFATATVRDVSERLAAERTVRESEERLLLSQSIANVGTWDWDVETGGLIWSPQIYEIFGVSPDQFEASYENFIKFVHPEDREKVQTGVQKALDFDVLYDVDHRIVLLDGEERFVHERGRVYRNEDGKAVRMVGVVLDITERQAILTALEETKVEADRANQAKSEFLANMSHEIRTPMNAILGMSFLAQKTNLNRQQSDYVNKITSSARSLLRIINDILDFTKIEAGKLDMETVAFSLADVLKNVANVVGGSVGEKKLEILFATDAAVPCALLGDSLRLEQVLINLAGNAVKFTDSGEVVVRVQLENVAPNGDVVLRFLVRDSGIGLSKQDTMKLFAAFSQGDTSTTRRFGGTGLGLSISSRLVEMMGGKMGVESEKGQGSTFSFTAKFGVQAEDIARPSVPEVLKNTPVLVVDDNPSAREILCEIMETFGFKATAVASGEAALAELHRVAASGEPFYKVILMDWLMDGMDGLQATKAVRADTSLPTAPMIIMVTAYGRDMVMQQSENAELDGFLLKPVTPSLLFDTLMNVLRPHETLAGSASVSHPRLVAPKVLFGAHILVVEDNLINQQVAEEILKDAGASVEIANDGGDAYRRICLEKAQFDAVLMDLHMPEMDGYEATKLIRETFAPNDLPILAMTANALREERQKCLDAGMNDYITKPVDVEALYAMLLKWIAPRRLKAPPVEPKRTAVLDINVEGMVLPDTLDGFDLSDGLDRMLGRPDLYLKFLLKLVDGHANDAQLVRTALAQDDRKTAHRLAHSVKGVSGNLSAVDLYAAAAGLSDAIESGEQNLEPPLSAFEAQLERAIASVRTLTA</sequence>
<dbReference type="InterPro" id="IPR013655">
    <property type="entry name" value="PAS_fold_3"/>
</dbReference>
<dbReference type="CDD" id="cd16922">
    <property type="entry name" value="HATPase_EvgS-ArcB-TorS-like"/>
    <property type="match status" value="1"/>
</dbReference>
<dbReference type="PROSITE" id="PS50110">
    <property type="entry name" value="RESPONSE_REGULATORY"/>
    <property type="match status" value="2"/>
</dbReference>
<dbReference type="SMART" id="SM00387">
    <property type="entry name" value="HATPase_c"/>
    <property type="match status" value="1"/>
</dbReference>
<dbReference type="InterPro" id="IPR011006">
    <property type="entry name" value="CheY-like_superfamily"/>
</dbReference>
<dbReference type="SUPFAM" id="SSF47384">
    <property type="entry name" value="Homodimeric domain of signal transducing histidine kinase"/>
    <property type="match status" value="1"/>
</dbReference>
<proteinExistence type="predicted"/>
<dbReference type="SMART" id="SM00086">
    <property type="entry name" value="PAC"/>
    <property type="match status" value="2"/>
</dbReference>
<dbReference type="GO" id="GO:0006355">
    <property type="term" value="P:regulation of DNA-templated transcription"/>
    <property type="evidence" value="ECO:0007669"/>
    <property type="project" value="InterPro"/>
</dbReference>
<keyword evidence="9" id="KW-0677">Repeat</keyword>
<evidence type="ECO:0000256" key="5">
    <source>
        <dbReference type="ARBA" id="ARBA00022519"/>
    </source>
</evidence>
<keyword evidence="27" id="KW-1185">Reference proteome</keyword>
<evidence type="ECO:0000256" key="10">
    <source>
        <dbReference type="ARBA" id="ARBA00022741"/>
    </source>
</evidence>
<dbReference type="InterPro" id="IPR000700">
    <property type="entry name" value="PAS-assoc_C"/>
</dbReference>
<evidence type="ECO:0000256" key="14">
    <source>
        <dbReference type="ARBA" id="ARBA00023012"/>
    </source>
</evidence>
<evidence type="ECO:0000313" key="26">
    <source>
        <dbReference type="EMBL" id="OEJ67495.1"/>
    </source>
</evidence>
<evidence type="ECO:0000256" key="13">
    <source>
        <dbReference type="ARBA" id="ARBA00022989"/>
    </source>
</evidence>
<evidence type="ECO:0000259" key="21">
    <source>
        <dbReference type="PROSITE" id="PS50109"/>
    </source>
</evidence>
<evidence type="ECO:0000256" key="7">
    <source>
        <dbReference type="ARBA" id="ARBA00022679"/>
    </source>
</evidence>
<evidence type="ECO:0000256" key="20">
    <source>
        <dbReference type="SAM" id="Phobius"/>
    </source>
</evidence>
<dbReference type="FunFam" id="2.10.70.100:FF:000001">
    <property type="entry name" value="Sensory transduction histidine kinase"/>
    <property type="match status" value="1"/>
</dbReference>
<feature type="modified residue" description="4-aspartylphosphate" evidence="19">
    <location>
        <position position="792"/>
    </location>
</feature>
<evidence type="ECO:0000259" key="25">
    <source>
        <dbReference type="PROSITE" id="PS50894"/>
    </source>
</evidence>
<dbReference type="Pfam" id="PF02518">
    <property type="entry name" value="HATPase_c"/>
    <property type="match status" value="1"/>
</dbReference>
<dbReference type="Gene3D" id="1.20.120.160">
    <property type="entry name" value="HPT domain"/>
    <property type="match status" value="1"/>
</dbReference>
<dbReference type="PROSITE" id="PS50113">
    <property type="entry name" value="PAC"/>
    <property type="match status" value="1"/>
</dbReference>
<dbReference type="InterPro" id="IPR003661">
    <property type="entry name" value="HisK_dim/P_dom"/>
</dbReference>
<dbReference type="NCBIfam" id="TIGR00229">
    <property type="entry name" value="sensory_box"/>
    <property type="match status" value="2"/>
</dbReference>
<dbReference type="InterPro" id="IPR036641">
    <property type="entry name" value="HPT_dom_sf"/>
</dbReference>
<keyword evidence="5" id="KW-0997">Cell inner membrane</keyword>
<feature type="modified residue" description="4-aspartylphosphate" evidence="19">
    <location>
        <position position="938"/>
    </location>
</feature>
<gene>
    <name evidence="26" type="ORF">BEN30_08610</name>
</gene>
<dbReference type="EC" id="2.7.13.3" evidence="3"/>
<dbReference type="InterPro" id="IPR008207">
    <property type="entry name" value="Sig_transdc_His_kin_Hpt_dom"/>
</dbReference>
<evidence type="ECO:0000256" key="8">
    <source>
        <dbReference type="ARBA" id="ARBA00022692"/>
    </source>
</evidence>
<dbReference type="InterPro" id="IPR036097">
    <property type="entry name" value="HisK_dim/P_sf"/>
</dbReference>
<feature type="domain" description="PAC" evidence="24">
    <location>
        <begin position="427"/>
        <end position="479"/>
    </location>
</feature>
<dbReference type="RefSeq" id="WP_069957647.1">
    <property type="nucleotide sequence ID" value="NZ_MCGG01000021.1"/>
</dbReference>
<dbReference type="InterPro" id="IPR001610">
    <property type="entry name" value="PAC"/>
</dbReference>
<dbReference type="InterPro" id="IPR003594">
    <property type="entry name" value="HATPase_dom"/>
</dbReference>
<dbReference type="Gene3D" id="3.40.50.2300">
    <property type="match status" value="2"/>
</dbReference>
<keyword evidence="8 20" id="KW-0812">Transmembrane</keyword>
<feature type="transmembrane region" description="Helical" evidence="20">
    <location>
        <begin position="12"/>
        <end position="31"/>
    </location>
</feature>
<evidence type="ECO:0000256" key="2">
    <source>
        <dbReference type="ARBA" id="ARBA00004429"/>
    </source>
</evidence>
<keyword evidence="13 20" id="KW-1133">Transmembrane helix</keyword>
<keyword evidence="12" id="KW-0067">ATP-binding</keyword>
<organism evidence="26 27">
    <name type="scientific">Magnetovibrio blakemorei</name>
    <dbReference type="NCBI Taxonomy" id="28181"/>
    <lineage>
        <taxon>Bacteria</taxon>
        <taxon>Pseudomonadati</taxon>
        <taxon>Pseudomonadota</taxon>
        <taxon>Alphaproteobacteria</taxon>
        <taxon>Rhodospirillales</taxon>
        <taxon>Magnetovibrionaceae</taxon>
        <taxon>Magnetovibrio</taxon>
    </lineage>
</organism>
<dbReference type="InterPro" id="IPR004358">
    <property type="entry name" value="Sig_transdc_His_kin-like_C"/>
</dbReference>
<evidence type="ECO:0000256" key="11">
    <source>
        <dbReference type="ARBA" id="ARBA00022777"/>
    </source>
</evidence>
<dbReference type="SMART" id="SM00091">
    <property type="entry name" value="PAS"/>
    <property type="match status" value="2"/>
</dbReference>
<dbReference type="OrthoDB" id="9801651at2"/>
<evidence type="ECO:0000256" key="3">
    <source>
        <dbReference type="ARBA" id="ARBA00012438"/>
    </source>
</evidence>
<dbReference type="CDD" id="cd00130">
    <property type="entry name" value="PAS"/>
    <property type="match status" value="2"/>
</dbReference>
<dbReference type="Pfam" id="PF00072">
    <property type="entry name" value="Response_reg"/>
    <property type="match status" value="2"/>
</dbReference>
<dbReference type="InterPro" id="IPR000014">
    <property type="entry name" value="PAS"/>
</dbReference>
<dbReference type="SUPFAM" id="SSF47226">
    <property type="entry name" value="Histidine-containing phosphotransfer domain, HPT domain"/>
    <property type="match status" value="1"/>
</dbReference>
<evidence type="ECO:0000256" key="4">
    <source>
        <dbReference type="ARBA" id="ARBA00022475"/>
    </source>
</evidence>
<dbReference type="Gene3D" id="2.10.70.100">
    <property type="match status" value="1"/>
</dbReference>
<dbReference type="Gene3D" id="3.30.565.10">
    <property type="entry name" value="Histidine kinase-like ATPase, C-terminal domain"/>
    <property type="match status" value="1"/>
</dbReference>
<dbReference type="FunFam" id="3.30.565.10:FF:000010">
    <property type="entry name" value="Sensor histidine kinase RcsC"/>
    <property type="match status" value="1"/>
</dbReference>
<dbReference type="STRING" id="28181.BEN30_08610"/>
<feature type="transmembrane region" description="Helical" evidence="20">
    <location>
        <begin position="189"/>
        <end position="212"/>
    </location>
</feature>
<keyword evidence="4" id="KW-1003">Cell membrane</keyword>
<dbReference type="PROSITE" id="PS50894">
    <property type="entry name" value="HPT"/>
    <property type="match status" value="1"/>
</dbReference>
<dbReference type="PRINTS" id="PR00344">
    <property type="entry name" value="BCTRLSENSOR"/>
</dbReference>
<dbReference type="SUPFAM" id="SSF55785">
    <property type="entry name" value="PYP-like sensor domain (PAS domain)"/>
    <property type="match status" value="2"/>
</dbReference>
<evidence type="ECO:0000259" key="22">
    <source>
        <dbReference type="PROSITE" id="PS50110"/>
    </source>
</evidence>
<dbReference type="Pfam" id="PF00512">
    <property type="entry name" value="HisKA"/>
    <property type="match status" value="1"/>
</dbReference>
<feature type="domain" description="Histidine kinase" evidence="21">
    <location>
        <begin position="497"/>
        <end position="719"/>
    </location>
</feature>
<evidence type="ECO:0000259" key="24">
    <source>
        <dbReference type="PROSITE" id="PS50113"/>
    </source>
</evidence>
<evidence type="ECO:0000256" key="9">
    <source>
        <dbReference type="ARBA" id="ARBA00022737"/>
    </source>
</evidence>
<dbReference type="PANTHER" id="PTHR45339:SF1">
    <property type="entry name" value="HYBRID SIGNAL TRANSDUCTION HISTIDINE KINASE J"/>
    <property type="match status" value="1"/>
</dbReference>
<dbReference type="SMART" id="SM00388">
    <property type="entry name" value="HisKA"/>
    <property type="match status" value="1"/>
</dbReference>
<dbReference type="GO" id="GO:0005524">
    <property type="term" value="F:ATP binding"/>
    <property type="evidence" value="ECO:0007669"/>
    <property type="project" value="UniProtKB-KW"/>
</dbReference>
<keyword evidence="15 20" id="KW-0472">Membrane</keyword>
<dbReference type="Pfam" id="PF08447">
    <property type="entry name" value="PAS_3"/>
    <property type="match status" value="1"/>
</dbReference>
<dbReference type="Gene3D" id="1.10.287.130">
    <property type="match status" value="1"/>
</dbReference>
<dbReference type="InterPro" id="IPR001789">
    <property type="entry name" value="Sig_transdc_resp-reg_receiver"/>
</dbReference>
<evidence type="ECO:0000256" key="16">
    <source>
        <dbReference type="ARBA" id="ARBA00064003"/>
    </source>
</evidence>
<dbReference type="InterPro" id="IPR036890">
    <property type="entry name" value="HATPase_C_sf"/>
</dbReference>
<evidence type="ECO:0000256" key="12">
    <source>
        <dbReference type="ARBA" id="ARBA00022840"/>
    </source>
</evidence>
<dbReference type="FunFam" id="1.10.287.130:FF:000002">
    <property type="entry name" value="Two-component osmosensing histidine kinase"/>
    <property type="match status" value="1"/>
</dbReference>
<dbReference type="InterPro" id="IPR035965">
    <property type="entry name" value="PAS-like_dom_sf"/>
</dbReference>
<dbReference type="PROSITE" id="PS50112">
    <property type="entry name" value="PAS"/>
    <property type="match status" value="2"/>
</dbReference>
<keyword evidence="6 19" id="KW-0597">Phosphoprotein</keyword>
<dbReference type="SUPFAM" id="SSF52172">
    <property type="entry name" value="CheY-like"/>
    <property type="match status" value="2"/>
</dbReference>
<dbReference type="GO" id="GO:0000155">
    <property type="term" value="F:phosphorelay sensor kinase activity"/>
    <property type="evidence" value="ECO:0007669"/>
    <property type="project" value="InterPro"/>
</dbReference>
<name>A0A1E5Q830_9PROT</name>
<dbReference type="Pfam" id="PF13426">
    <property type="entry name" value="PAS_9"/>
    <property type="match status" value="1"/>
</dbReference>
<keyword evidence="10" id="KW-0547">Nucleotide-binding</keyword>
<evidence type="ECO:0000256" key="19">
    <source>
        <dbReference type="PROSITE-ProRule" id="PRU00169"/>
    </source>
</evidence>
<comment type="subcellular location">
    <subcellularLocation>
        <location evidence="2">Cell inner membrane</location>
        <topology evidence="2">Multi-pass membrane protein</topology>
    </subcellularLocation>
</comment>